<reference evidence="1" key="1">
    <citation type="submission" date="2018-12" db="EMBL/GenBank/DDBJ databases">
        <title>Singled stranded DNA viruses identified in blackflies (Austrosimulium ungulatum) sampled in New Zealand.</title>
        <authorList>
            <person name="Kraberger S."/>
            <person name="Fontenele R.S."/>
            <person name="Schmidlin K."/>
            <person name="Walters M."/>
            <person name="Varsani A."/>
        </authorList>
    </citation>
    <scope>NUCLEOTIDE SEQUENCE [LARGE SCALE GENOMIC DNA]</scope>
    <source>
        <strain evidence="1">087</strain>
    </source>
</reference>
<protein>
    <submittedName>
        <fullName evidence="1">Uncharacterized protein</fullName>
    </submittedName>
</protein>
<dbReference type="EMBL" id="MK249169">
    <property type="protein sequence ID" value="QCQ84798.1"/>
    <property type="molecule type" value="Genomic_DNA"/>
</dbReference>
<proteinExistence type="predicted"/>
<sequence>MRTPRTSRVCVNGVWRLLRSPYVRFRKVSLFHLPARSPSHERASLAVLAHPRAASLSTSFFLVILMWTDTLQSFCLLFHFCSLDVCTKREFLQCASVTISVSPVVSSVIRPTVCTSAIFIRAIAR</sequence>
<accession>A0A4P8PK04</accession>
<name>A0A4P8PK04_9VIRU</name>
<evidence type="ECO:0000313" key="1">
    <source>
        <dbReference type="EMBL" id="QCQ84798.1"/>
    </source>
</evidence>
<dbReference type="Proteomes" id="UP000323881">
    <property type="component" value="Segment"/>
</dbReference>
<organism evidence="1">
    <name type="scientific">Blackfly microvirus SF02</name>
    <dbReference type="NCBI Taxonomy" id="2576452"/>
    <lineage>
        <taxon>Viruses</taxon>
        <taxon>Monodnaviria</taxon>
        <taxon>Sangervirae</taxon>
        <taxon>Phixviricota</taxon>
        <taxon>Malgrandaviricetes</taxon>
        <taxon>Petitvirales</taxon>
        <taxon>Microviridae</taxon>
        <taxon>Microvirus</taxon>
    </lineage>
</organism>